<evidence type="ECO:0000313" key="2">
    <source>
        <dbReference type="Proteomes" id="UP000789405"/>
    </source>
</evidence>
<name>A0A9N9E856_9GLOM</name>
<proteinExistence type="predicted"/>
<reference evidence="1" key="1">
    <citation type="submission" date="2021-06" db="EMBL/GenBank/DDBJ databases">
        <authorList>
            <person name="Kallberg Y."/>
            <person name="Tangrot J."/>
            <person name="Rosling A."/>
        </authorList>
    </citation>
    <scope>NUCLEOTIDE SEQUENCE</scope>
    <source>
        <strain evidence="1">MA453B</strain>
    </source>
</reference>
<gene>
    <name evidence="1" type="ORF">DERYTH_LOCUS10870</name>
</gene>
<accession>A0A9N9E856</accession>
<evidence type="ECO:0000313" key="1">
    <source>
        <dbReference type="EMBL" id="CAG8664101.1"/>
    </source>
</evidence>
<organism evidence="1 2">
    <name type="scientific">Dentiscutata erythropus</name>
    <dbReference type="NCBI Taxonomy" id="1348616"/>
    <lineage>
        <taxon>Eukaryota</taxon>
        <taxon>Fungi</taxon>
        <taxon>Fungi incertae sedis</taxon>
        <taxon>Mucoromycota</taxon>
        <taxon>Glomeromycotina</taxon>
        <taxon>Glomeromycetes</taxon>
        <taxon>Diversisporales</taxon>
        <taxon>Gigasporaceae</taxon>
        <taxon>Dentiscutata</taxon>
    </lineage>
</organism>
<feature type="non-terminal residue" evidence="1">
    <location>
        <position position="88"/>
    </location>
</feature>
<dbReference type="AlphaFoldDB" id="A0A9N9E856"/>
<comment type="caution">
    <text evidence="1">The sequence shown here is derived from an EMBL/GenBank/DDBJ whole genome shotgun (WGS) entry which is preliminary data.</text>
</comment>
<keyword evidence="2" id="KW-1185">Reference proteome</keyword>
<dbReference type="Proteomes" id="UP000789405">
    <property type="component" value="Unassembled WGS sequence"/>
</dbReference>
<sequence length="88" mass="10110">RFVVFSSDIELQNTNYKELVKDLLSIVTIFIARYNGLNEKEGGIISLNFGVRLFVTEHNSGGNVVEFCNNDFFRLSRLCVCHDKYQSL</sequence>
<dbReference type="OrthoDB" id="2420146at2759"/>
<protein>
    <submittedName>
        <fullName evidence="1">21797_t:CDS:1</fullName>
    </submittedName>
</protein>
<dbReference type="EMBL" id="CAJVPY010006512">
    <property type="protein sequence ID" value="CAG8664101.1"/>
    <property type="molecule type" value="Genomic_DNA"/>
</dbReference>